<dbReference type="Gene3D" id="2.40.420.20">
    <property type="match status" value="1"/>
</dbReference>
<protein>
    <submittedName>
        <fullName evidence="8">Uncharacterized protein</fullName>
    </submittedName>
</protein>
<dbReference type="FunFam" id="2.40.30.170:FF:000010">
    <property type="entry name" value="Efflux RND transporter periplasmic adaptor subunit"/>
    <property type="match status" value="1"/>
</dbReference>
<evidence type="ECO:0000259" key="7">
    <source>
        <dbReference type="Pfam" id="PF25975"/>
    </source>
</evidence>
<evidence type="ECO:0000256" key="1">
    <source>
        <dbReference type="ARBA" id="ARBA00009477"/>
    </source>
</evidence>
<dbReference type="STRING" id="1817895.AUJ95_05280"/>
<organism evidence="8 9">
    <name type="scientific">Candidatus Desantisbacteria bacterium CG2_30_40_21</name>
    <dbReference type="NCBI Taxonomy" id="1817895"/>
    <lineage>
        <taxon>Bacteria</taxon>
        <taxon>Candidatus Desantisiibacteriota</taxon>
    </lineage>
</organism>
<dbReference type="GO" id="GO:0015679">
    <property type="term" value="P:plasma membrane copper ion transport"/>
    <property type="evidence" value="ECO:0007669"/>
    <property type="project" value="TreeGrafter"/>
</dbReference>
<evidence type="ECO:0000256" key="3">
    <source>
        <dbReference type="ARBA" id="ARBA00022729"/>
    </source>
</evidence>
<dbReference type="Gene3D" id="6.10.140.730">
    <property type="match status" value="1"/>
</dbReference>
<feature type="domain" description="CusB-like beta-barrel" evidence="6">
    <location>
        <begin position="175"/>
        <end position="247"/>
    </location>
</feature>
<dbReference type="GO" id="GO:0060003">
    <property type="term" value="P:copper ion export"/>
    <property type="evidence" value="ECO:0007669"/>
    <property type="project" value="TreeGrafter"/>
</dbReference>
<evidence type="ECO:0000259" key="5">
    <source>
        <dbReference type="Pfam" id="PF25919"/>
    </source>
</evidence>
<dbReference type="Pfam" id="PF25919">
    <property type="entry name" value="BSH_CusB"/>
    <property type="match status" value="1"/>
</dbReference>
<name>A0A1J5E525_9BACT</name>
<evidence type="ECO:0000259" key="6">
    <source>
        <dbReference type="Pfam" id="PF25954"/>
    </source>
</evidence>
<evidence type="ECO:0000256" key="2">
    <source>
        <dbReference type="ARBA" id="ARBA00022448"/>
    </source>
</evidence>
<dbReference type="Pfam" id="PF25975">
    <property type="entry name" value="CzcB_C"/>
    <property type="match status" value="1"/>
</dbReference>
<comment type="similarity">
    <text evidence="1">Belongs to the membrane fusion protein (MFP) (TC 8.A.1) family.</text>
</comment>
<keyword evidence="4" id="KW-0406">Ion transport</keyword>
<accession>A0A1J5E525</accession>
<dbReference type="Proteomes" id="UP000183085">
    <property type="component" value="Unassembled WGS sequence"/>
</dbReference>
<keyword evidence="3" id="KW-0732">Signal</keyword>
<dbReference type="InterPro" id="IPR058792">
    <property type="entry name" value="Beta-barrel_RND_2"/>
</dbReference>
<dbReference type="Pfam" id="PF25954">
    <property type="entry name" value="Beta-barrel_RND_2"/>
    <property type="match status" value="1"/>
</dbReference>
<dbReference type="InterPro" id="IPR058649">
    <property type="entry name" value="CzcB_C"/>
</dbReference>
<dbReference type="SUPFAM" id="SSF111369">
    <property type="entry name" value="HlyD-like secretion proteins"/>
    <property type="match status" value="1"/>
</dbReference>
<proteinExistence type="inferred from homology"/>
<gene>
    <name evidence="8" type="ORF">AUJ95_05280</name>
</gene>
<evidence type="ECO:0000313" key="8">
    <source>
        <dbReference type="EMBL" id="OIP39674.1"/>
    </source>
</evidence>
<feature type="domain" description="CzcB-like C-terminal circularly permuted SH3-like" evidence="7">
    <location>
        <begin position="256"/>
        <end position="315"/>
    </location>
</feature>
<dbReference type="PANTHER" id="PTHR30097:SF15">
    <property type="entry name" value="CATION EFFLUX SYSTEM PROTEIN CUSB"/>
    <property type="match status" value="1"/>
</dbReference>
<dbReference type="GO" id="GO:0030288">
    <property type="term" value="C:outer membrane-bounded periplasmic space"/>
    <property type="evidence" value="ECO:0007669"/>
    <property type="project" value="TreeGrafter"/>
</dbReference>
<feature type="domain" description="CusB-like barrel-sandwich hybrid" evidence="5">
    <location>
        <begin position="43"/>
        <end position="171"/>
    </location>
</feature>
<comment type="caution">
    <text evidence="8">The sequence shown here is derived from an EMBL/GenBank/DDBJ whole genome shotgun (WGS) entry which is preliminary data.</text>
</comment>
<evidence type="ECO:0000256" key="4">
    <source>
        <dbReference type="ARBA" id="ARBA00023065"/>
    </source>
</evidence>
<dbReference type="InterPro" id="IPR058790">
    <property type="entry name" value="BSH_CusB"/>
</dbReference>
<dbReference type="AlphaFoldDB" id="A0A1J5E525"/>
<keyword evidence="2" id="KW-0813">Transport</keyword>
<reference evidence="8 9" key="1">
    <citation type="journal article" date="2016" name="Environ. Microbiol.">
        <title>Genomic resolution of a cold subsurface aquifer community provides metabolic insights for novel microbes adapted to high CO concentrations.</title>
        <authorList>
            <person name="Probst A.J."/>
            <person name="Castelle C.J."/>
            <person name="Singh A."/>
            <person name="Brown C.T."/>
            <person name="Anantharaman K."/>
            <person name="Sharon I."/>
            <person name="Hug L.A."/>
            <person name="Burstein D."/>
            <person name="Emerson J.B."/>
            <person name="Thomas B.C."/>
            <person name="Banfield J.F."/>
        </authorList>
    </citation>
    <scope>NUCLEOTIDE SEQUENCE [LARGE SCALE GENOMIC DNA]</scope>
    <source>
        <strain evidence="8">CG2_30_40_21</strain>
    </source>
</reference>
<sequence length="339" mass="38155">MFISPEKQQLIGVKTANVGFVSLQKLIAAKGLVDYDERRIFSINTKFEGWIEKLFVNYTGKLVKKGEPLFTIYSPELVSAQEEYLLSLKNREIGKNSQFEEIKVSSQSMVEATERRLKLWDITDEQIKQLEEKGEMTKTLIVHSQNEGFVIEKMVVEGMKIMPGESLYKIADLSSVWIIADIYEQDIPLVKIGQVAEISLLSGKVLRGRITYIYPYLEGELRTVKVRIEVANPGYVLKPNSYVNVGIKVELGRRLAVVDSAVIDTGERQLVILAREDGHFKPVDVKLGVKVEGFCEVLEGIKEGDEVVTNANFLIDSESRMKEALSGMTGESSKGEHHH</sequence>
<dbReference type="PANTHER" id="PTHR30097">
    <property type="entry name" value="CATION EFFLUX SYSTEM PROTEIN CUSB"/>
    <property type="match status" value="1"/>
</dbReference>
<dbReference type="FunFam" id="2.40.420.20:FF:000003">
    <property type="entry name" value="Cation efflux system protein cusB"/>
    <property type="match status" value="1"/>
</dbReference>
<dbReference type="InterPro" id="IPR051909">
    <property type="entry name" value="MFP_Cation_Efflux"/>
</dbReference>
<dbReference type="EMBL" id="MNYI01000141">
    <property type="protein sequence ID" value="OIP39674.1"/>
    <property type="molecule type" value="Genomic_DNA"/>
</dbReference>
<evidence type="ECO:0000313" key="9">
    <source>
        <dbReference type="Proteomes" id="UP000183085"/>
    </source>
</evidence>
<dbReference type="Gene3D" id="2.40.30.170">
    <property type="match status" value="1"/>
</dbReference>
<dbReference type="GO" id="GO:0046914">
    <property type="term" value="F:transition metal ion binding"/>
    <property type="evidence" value="ECO:0007669"/>
    <property type="project" value="TreeGrafter"/>
</dbReference>